<dbReference type="Gene3D" id="3.40.190.150">
    <property type="entry name" value="Bordetella uptake gene, domain 1"/>
    <property type="match status" value="1"/>
</dbReference>
<reference evidence="2 3" key="1">
    <citation type="journal article" date="1992" name="Lakartidningen">
        <title>[Penicillin V and not amoxicillin is the first choice preparation in acute otitis].</title>
        <authorList>
            <person name="Kamme C."/>
            <person name="Lundgren K."/>
            <person name="Prellner K."/>
        </authorList>
    </citation>
    <scope>NUCLEOTIDE SEQUENCE [LARGE SCALE GENOMIC DNA]</scope>
    <source>
        <strain evidence="2 3">PC2777IV</strain>
    </source>
</reference>
<dbReference type="PANTHER" id="PTHR42928:SF5">
    <property type="entry name" value="BLR1237 PROTEIN"/>
    <property type="match status" value="1"/>
</dbReference>
<organism evidence="2 3">
    <name type="scientific">Brachyspira aalborgi</name>
    <dbReference type="NCBI Taxonomy" id="29522"/>
    <lineage>
        <taxon>Bacteria</taxon>
        <taxon>Pseudomonadati</taxon>
        <taxon>Spirochaetota</taxon>
        <taxon>Spirochaetia</taxon>
        <taxon>Brachyspirales</taxon>
        <taxon>Brachyspiraceae</taxon>
        <taxon>Brachyspira</taxon>
    </lineage>
</organism>
<name>A0A5C8G5S0_9SPIR</name>
<comment type="similarity">
    <text evidence="1">Belongs to the UPF0065 (bug) family.</text>
</comment>
<dbReference type="InterPro" id="IPR042100">
    <property type="entry name" value="Bug_dom1"/>
</dbReference>
<dbReference type="OrthoDB" id="8880247at2"/>
<evidence type="ECO:0000313" key="3">
    <source>
        <dbReference type="Proteomes" id="UP000325013"/>
    </source>
</evidence>
<dbReference type="Proteomes" id="UP000325013">
    <property type="component" value="Unassembled WGS sequence"/>
</dbReference>
<dbReference type="CDD" id="cd07012">
    <property type="entry name" value="PBP2_Bug_TTT"/>
    <property type="match status" value="1"/>
</dbReference>
<dbReference type="PROSITE" id="PS51257">
    <property type="entry name" value="PROKAR_LIPOPROTEIN"/>
    <property type="match status" value="1"/>
</dbReference>
<dbReference type="InterPro" id="IPR005064">
    <property type="entry name" value="BUG"/>
</dbReference>
<dbReference type="AlphaFoldDB" id="A0A5C8G5S0"/>
<dbReference type="PANTHER" id="PTHR42928">
    <property type="entry name" value="TRICARBOXYLATE-BINDING PROTEIN"/>
    <property type="match status" value="1"/>
</dbReference>
<gene>
    <name evidence="2" type="ORF">EPJ67_05380</name>
</gene>
<evidence type="ECO:0000256" key="1">
    <source>
        <dbReference type="ARBA" id="ARBA00006987"/>
    </source>
</evidence>
<protein>
    <submittedName>
        <fullName evidence="2">Tripartite tricarboxylate transporter substrate binding protein</fullName>
    </submittedName>
</protein>
<dbReference type="Gene3D" id="3.40.190.10">
    <property type="entry name" value="Periplasmic binding protein-like II"/>
    <property type="match status" value="1"/>
</dbReference>
<dbReference type="PIRSF" id="PIRSF017082">
    <property type="entry name" value="YflP"/>
    <property type="match status" value="1"/>
</dbReference>
<comment type="caution">
    <text evidence="2">The sequence shown here is derived from an EMBL/GenBank/DDBJ whole genome shotgun (WGS) entry which is preliminary data.</text>
</comment>
<dbReference type="RefSeq" id="WP_147528710.1">
    <property type="nucleotide sequence ID" value="NZ_SAYJ01000013.1"/>
</dbReference>
<dbReference type="EMBL" id="SAYJ01000013">
    <property type="protein sequence ID" value="TXJ57280.1"/>
    <property type="molecule type" value="Genomic_DNA"/>
</dbReference>
<proteinExistence type="inferred from homology"/>
<accession>A0A5C8G5S0</accession>
<sequence length="313" mass="34102">MFKKIFLLILSITIISCSKKEYPSRNITLVVPYSPGGASDQTARVYAQMLEKELGVPVVVENRTGGAGSVGLAYVQKSKPNGYIMSYMPVESSMLEALGYVQLKPEDFTFLGRATIVPATVTVRSDSPWNTFEEFIEYAKANPQKIRIGNSGPGSIWHMAGIVLGMELGVEFTHIPFDGGASAVAGLLGNHIEAVTVSESEVLSGVLDGKLKILATMGDQRGTISKDIPTLKESGYNIVMMGWGGFAIPVNASQDILDKLIPASEKILKSAEFQEQMVERSLQPGYMDAESMQVFAKEQYDLFMQLAKEVNIK</sequence>
<evidence type="ECO:0000313" key="2">
    <source>
        <dbReference type="EMBL" id="TXJ57280.1"/>
    </source>
</evidence>
<dbReference type="SUPFAM" id="SSF53850">
    <property type="entry name" value="Periplasmic binding protein-like II"/>
    <property type="match status" value="1"/>
</dbReference>
<dbReference type="Pfam" id="PF03401">
    <property type="entry name" value="TctC"/>
    <property type="match status" value="1"/>
</dbReference>